<keyword evidence="5" id="KW-0862">Zinc</keyword>
<dbReference type="PANTHER" id="PTHR15067:SF7">
    <property type="entry name" value="E3 UBIQUITIN-PROTEIN LIGASE DMA1-RELATED"/>
    <property type="match status" value="1"/>
</dbReference>
<dbReference type="InParanoid" id="H2AQV7"/>
<dbReference type="AlphaFoldDB" id="H2AQV7"/>
<dbReference type="Proteomes" id="UP000005220">
    <property type="component" value="Chromosome 2"/>
</dbReference>
<evidence type="ECO:0000256" key="4">
    <source>
        <dbReference type="ARBA" id="ARBA00022786"/>
    </source>
</evidence>
<feature type="region of interest" description="Disordered" evidence="7">
    <location>
        <begin position="36"/>
        <end position="58"/>
    </location>
</feature>
<dbReference type="PROSITE" id="PS50089">
    <property type="entry name" value="ZF_RING_2"/>
    <property type="match status" value="1"/>
</dbReference>
<dbReference type="InterPro" id="IPR000253">
    <property type="entry name" value="FHA_dom"/>
</dbReference>
<dbReference type="Pfam" id="PF00498">
    <property type="entry name" value="FHA"/>
    <property type="match status" value="1"/>
</dbReference>
<dbReference type="STRING" id="1071382.H2AQV7"/>
<dbReference type="GO" id="GO:0000151">
    <property type="term" value="C:ubiquitin ligase complex"/>
    <property type="evidence" value="ECO:0007669"/>
    <property type="project" value="TreeGrafter"/>
</dbReference>
<dbReference type="Gene3D" id="2.60.200.20">
    <property type="match status" value="1"/>
</dbReference>
<dbReference type="SMART" id="SM00184">
    <property type="entry name" value="RING"/>
    <property type="match status" value="1"/>
</dbReference>
<dbReference type="Gene3D" id="3.30.40.10">
    <property type="entry name" value="Zinc/RING finger domain, C3HC4 (zinc finger)"/>
    <property type="match status" value="1"/>
</dbReference>
<dbReference type="eggNOG" id="KOG3872">
    <property type="taxonomic scope" value="Eukaryota"/>
</dbReference>
<keyword evidence="4" id="KW-0833">Ubl conjugation pathway</keyword>
<dbReference type="GO" id="GO:0061630">
    <property type="term" value="F:ubiquitin protein ligase activity"/>
    <property type="evidence" value="ECO:0007669"/>
    <property type="project" value="TreeGrafter"/>
</dbReference>
<dbReference type="KEGG" id="kaf:KAFR_0B04600"/>
<dbReference type="PANTHER" id="PTHR15067">
    <property type="entry name" value="E3 UBIQUITIN-PROTEIN LIGASE RNF8"/>
    <property type="match status" value="1"/>
</dbReference>
<reference evidence="10 11" key="1">
    <citation type="journal article" date="2011" name="Proc. Natl. Acad. Sci. U.S.A.">
        <title>Evolutionary erosion of yeast sex chromosomes by mating-type switching accidents.</title>
        <authorList>
            <person name="Gordon J.L."/>
            <person name="Armisen D."/>
            <person name="Proux-Wera E."/>
            <person name="Oheigeartaigh S.S."/>
            <person name="Byrne K.P."/>
            <person name="Wolfe K.H."/>
        </authorList>
    </citation>
    <scope>NUCLEOTIDE SEQUENCE [LARGE SCALE GENOMIC DNA]</scope>
    <source>
        <strain evidence="11">ATCC 22294 / BCRC 22015 / CBS 2517 / CECT 1963 / NBRC 1671 / NRRL Y-8276</strain>
    </source>
</reference>
<keyword evidence="3 6" id="KW-0863">Zinc-finger</keyword>
<dbReference type="RefSeq" id="XP_003955892.1">
    <property type="nucleotide sequence ID" value="XM_003955843.1"/>
</dbReference>
<feature type="domain" description="FHA" evidence="8">
    <location>
        <begin position="209"/>
        <end position="277"/>
    </location>
</feature>
<dbReference type="InterPro" id="IPR001841">
    <property type="entry name" value="Znf_RING"/>
</dbReference>
<dbReference type="Pfam" id="PF17123">
    <property type="entry name" value="zf-RING_11"/>
    <property type="match status" value="1"/>
</dbReference>
<evidence type="ECO:0000256" key="3">
    <source>
        <dbReference type="ARBA" id="ARBA00022771"/>
    </source>
</evidence>
<evidence type="ECO:0000313" key="10">
    <source>
        <dbReference type="EMBL" id="CCF56757.1"/>
    </source>
</evidence>
<dbReference type="GO" id="GO:0016567">
    <property type="term" value="P:protein ubiquitination"/>
    <property type="evidence" value="ECO:0007669"/>
    <property type="project" value="TreeGrafter"/>
</dbReference>
<evidence type="ECO:0000256" key="5">
    <source>
        <dbReference type="ARBA" id="ARBA00022833"/>
    </source>
</evidence>
<evidence type="ECO:0000256" key="2">
    <source>
        <dbReference type="ARBA" id="ARBA00022723"/>
    </source>
</evidence>
<proteinExistence type="predicted"/>
<dbReference type="EMBL" id="HE650822">
    <property type="protein sequence ID" value="CCF56757.1"/>
    <property type="molecule type" value="Genomic_DNA"/>
</dbReference>
<evidence type="ECO:0000256" key="1">
    <source>
        <dbReference type="ARBA" id="ARBA00022679"/>
    </source>
</evidence>
<dbReference type="GO" id="GO:0032153">
    <property type="term" value="C:cell division site"/>
    <property type="evidence" value="ECO:0007669"/>
    <property type="project" value="TreeGrafter"/>
</dbReference>
<dbReference type="GO" id="GO:0006511">
    <property type="term" value="P:ubiquitin-dependent protein catabolic process"/>
    <property type="evidence" value="ECO:0007669"/>
    <property type="project" value="TreeGrafter"/>
</dbReference>
<feature type="compositionally biased region" description="Low complexity" evidence="7">
    <location>
        <begin position="39"/>
        <end position="58"/>
    </location>
</feature>
<protein>
    <recommendedName>
        <fullName evidence="12">RING-type E3 ubiquitin transferase</fullName>
    </recommendedName>
</protein>
<accession>H2AQV7</accession>
<dbReference type="GO" id="GO:0008270">
    <property type="term" value="F:zinc ion binding"/>
    <property type="evidence" value="ECO:0007669"/>
    <property type="project" value="UniProtKB-KW"/>
</dbReference>
<dbReference type="GeneID" id="13883296"/>
<keyword evidence="11" id="KW-1185">Reference proteome</keyword>
<evidence type="ECO:0000256" key="7">
    <source>
        <dbReference type="SAM" id="MobiDB-lite"/>
    </source>
</evidence>
<dbReference type="GO" id="GO:0005829">
    <property type="term" value="C:cytosol"/>
    <property type="evidence" value="ECO:0007669"/>
    <property type="project" value="TreeGrafter"/>
</dbReference>
<keyword evidence="2" id="KW-0479">Metal-binding</keyword>
<name>H2AQV7_KAZAF</name>
<evidence type="ECO:0000259" key="8">
    <source>
        <dbReference type="PROSITE" id="PS50006"/>
    </source>
</evidence>
<gene>
    <name evidence="10" type="primary">KAFR0B04600</name>
    <name evidence="10" type="ORF">KAFR_0B04600</name>
</gene>
<dbReference type="HOGENOM" id="CLU_674495_0_0_1"/>
<dbReference type="SMART" id="SM00240">
    <property type="entry name" value="FHA"/>
    <property type="match status" value="1"/>
</dbReference>
<feature type="region of interest" description="Disordered" evidence="7">
    <location>
        <begin position="1"/>
        <end position="22"/>
    </location>
</feature>
<keyword evidence="1" id="KW-0808">Transferase</keyword>
<dbReference type="InterPro" id="IPR013083">
    <property type="entry name" value="Znf_RING/FYVE/PHD"/>
</dbReference>
<dbReference type="SUPFAM" id="SSF49879">
    <property type="entry name" value="SMAD/FHA domain"/>
    <property type="match status" value="1"/>
</dbReference>
<dbReference type="PROSITE" id="PS50006">
    <property type="entry name" value="FHA_DOMAIN"/>
    <property type="match status" value="1"/>
</dbReference>
<dbReference type="OrthoDB" id="687730at2759"/>
<evidence type="ECO:0000259" key="9">
    <source>
        <dbReference type="PROSITE" id="PS50089"/>
    </source>
</evidence>
<dbReference type="InterPro" id="IPR008984">
    <property type="entry name" value="SMAD_FHA_dom_sf"/>
</dbReference>
<evidence type="ECO:0008006" key="12">
    <source>
        <dbReference type="Google" id="ProtNLM"/>
    </source>
</evidence>
<evidence type="ECO:0000313" key="11">
    <source>
        <dbReference type="Proteomes" id="UP000005220"/>
    </source>
</evidence>
<evidence type="ECO:0000256" key="6">
    <source>
        <dbReference type="PROSITE-ProRule" id="PRU00175"/>
    </source>
</evidence>
<feature type="domain" description="RING-type" evidence="9">
    <location>
        <begin position="346"/>
        <end position="390"/>
    </location>
</feature>
<sequence>MPSQAQSGAPPMAAVATRRKRSSIGSILSSFKLKSGYVSTPTSTNSSRKNSRTSISSTDDQCSKQLSLNLLEDTITYFSKLENKKVPISLLLTNEHDLYTNNIDPTSKAGKKSFLHFVNTNESSDAIAERLMQWDIQKPIKDSMCGQKTKDGLYSIRITPYFGYKRETLAELNNALDSDQDDDAELERSKCQGIYFSPIVRKAGPNSQLLITRETTKLKEVINDHFKDPKDEYIAPILFRTRIISRIHACLKVDSLGNWYIKDFNSKSGTFLNHKRLCIDQESADVELNDGDVIQLGIDHKNGINELFRCVRFKVELNLSWKLKTKPLEGIINTISLENSQDKELCSICLEKMSPYQGVFVSPCCHLWHYNCIRRVITQHYPQFVCPNCRYTSDLESPIGLPDELDEF</sequence>
<dbReference type="SUPFAM" id="SSF57850">
    <property type="entry name" value="RING/U-box"/>
    <property type="match status" value="1"/>
</dbReference>
<organism evidence="10 11">
    <name type="scientific">Kazachstania africana (strain ATCC 22294 / BCRC 22015 / CBS 2517 / CECT 1963 / NBRC 1671 / NRRL Y-8276)</name>
    <name type="common">Yeast</name>
    <name type="synonym">Kluyveromyces africanus</name>
    <dbReference type="NCBI Taxonomy" id="1071382"/>
    <lineage>
        <taxon>Eukaryota</taxon>
        <taxon>Fungi</taxon>
        <taxon>Dikarya</taxon>
        <taxon>Ascomycota</taxon>
        <taxon>Saccharomycotina</taxon>
        <taxon>Saccharomycetes</taxon>
        <taxon>Saccharomycetales</taxon>
        <taxon>Saccharomycetaceae</taxon>
        <taxon>Kazachstania</taxon>
    </lineage>
</organism>